<feature type="transmembrane region" description="Helical" evidence="8">
    <location>
        <begin position="171"/>
        <end position="190"/>
    </location>
</feature>
<dbReference type="InterPro" id="IPR005828">
    <property type="entry name" value="MFS_sugar_transport-like"/>
</dbReference>
<feature type="transmembrane region" description="Helical" evidence="8">
    <location>
        <begin position="442"/>
        <end position="466"/>
    </location>
</feature>
<gene>
    <name evidence="10" type="ORF">KUCA_T00004750001</name>
</gene>
<feature type="transmembrane region" description="Helical" evidence="8">
    <location>
        <begin position="230"/>
        <end position="249"/>
    </location>
</feature>
<dbReference type="InterPro" id="IPR036259">
    <property type="entry name" value="MFS_trans_sf"/>
</dbReference>
<feature type="domain" description="Major facilitator superfamily (MFS) profile" evidence="9">
    <location>
        <begin position="96"/>
        <end position="535"/>
    </location>
</feature>
<keyword evidence="11" id="KW-1185">Reference proteome</keyword>
<evidence type="ECO:0000256" key="1">
    <source>
        <dbReference type="ARBA" id="ARBA00004141"/>
    </source>
</evidence>
<dbReference type="RefSeq" id="XP_022460755.1">
    <property type="nucleotide sequence ID" value="XM_022605596.1"/>
</dbReference>
<feature type="transmembrane region" description="Helical" evidence="8">
    <location>
        <begin position="144"/>
        <end position="164"/>
    </location>
</feature>
<dbReference type="Proteomes" id="UP000019384">
    <property type="component" value="Unassembled WGS sequence"/>
</dbReference>
<keyword evidence="6 8" id="KW-0472">Membrane</keyword>
<dbReference type="InterPro" id="IPR020846">
    <property type="entry name" value="MFS_dom"/>
</dbReference>
<evidence type="ECO:0000256" key="2">
    <source>
        <dbReference type="ARBA" id="ARBA00010992"/>
    </source>
</evidence>
<organism evidence="10 11">
    <name type="scientific">Kuraishia capsulata CBS 1993</name>
    <dbReference type="NCBI Taxonomy" id="1382522"/>
    <lineage>
        <taxon>Eukaryota</taxon>
        <taxon>Fungi</taxon>
        <taxon>Dikarya</taxon>
        <taxon>Ascomycota</taxon>
        <taxon>Saccharomycotina</taxon>
        <taxon>Pichiomycetes</taxon>
        <taxon>Pichiales</taxon>
        <taxon>Pichiaceae</taxon>
        <taxon>Kuraishia</taxon>
    </lineage>
</organism>
<dbReference type="FunFam" id="1.20.1250.20:FF:000078">
    <property type="entry name" value="MFS maltose transporter, putative"/>
    <property type="match status" value="1"/>
</dbReference>
<dbReference type="PROSITE" id="PS00216">
    <property type="entry name" value="SUGAR_TRANSPORT_1"/>
    <property type="match status" value="2"/>
</dbReference>
<dbReference type="SUPFAM" id="SSF103473">
    <property type="entry name" value="MFS general substrate transporter"/>
    <property type="match status" value="1"/>
</dbReference>
<feature type="transmembrane region" description="Helical" evidence="8">
    <location>
        <begin position="411"/>
        <end position="430"/>
    </location>
</feature>
<evidence type="ECO:0000256" key="8">
    <source>
        <dbReference type="SAM" id="Phobius"/>
    </source>
</evidence>
<dbReference type="NCBIfam" id="TIGR00879">
    <property type="entry name" value="SP"/>
    <property type="match status" value="1"/>
</dbReference>
<keyword evidence="5 8" id="KW-1133">Transmembrane helix</keyword>
<evidence type="ECO:0000256" key="3">
    <source>
        <dbReference type="ARBA" id="ARBA00022448"/>
    </source>
</evidence>
<proteinExistence type="inferred from homology"/>
<dbReference type="InterPro" id="IPR005829">
    <property type="entry name" value="Sugar_transporter_CS"/>
</dbReference>
<dbReference type="Gene3D" id="1.20.1250.20">
    <property type="entry name" value="MFS general substrate transporter like domains"/>
    <property type="match status" value="1"/>
</dbReference>
<keyword evidence="4 8" id="KW-0812">Transmembrane</keyword>
<dbReference type="GeneID" id="34522143"/>
<feature type="transmembrane region" description="Helical" evidence="8">
    <location>
        <begin position="512"/>
        <end position="530"/>
    </location>
</feature>
<dbReference type="Pfam" id="PF00083">
    <property type="entry name" value="Sugar_tr"/>
    <property type="match status" value="1"/>
</dbReference>
<evidence type="ECO:0000256" key="6">
    <source>
        <dbReference type="ARBA" id="ARBA00023136"/>
    </source>
</evidence>
<dbReference type="OrthoDB" id="6612291at2759"/>
<dbReference type="AlphaFoldDB" id="W6MXE8"/>
<dbReference type="PROSITE" id="PS50850">
    <property type="entry name" value="MFS"/>
    <property type="match status" value="1"/>
</dbReference>
<evidence type="ECO:0000256" key="4">
    <source>
        <dbReference type="ARBA" id="ARBA00022692"/>
    </source>
</evidence>
<accession>W6MXE8</accession>
<evidence type="ECO:0000256" key="5">
    <source>
        <dbReference type="ARBA" id="ARBA00022989"/>
    </source>
</evidence>
<dbReference type="InterPro" id="IPR050360">
    <property type="entry name" value="MFS_Sugar_Transporters"/>
</dbReference>
<dbReference type="PANTHER" id="PTHR48022">
    <property type="entry name" value="PLASTIDIC GLUCOSE TRANSPORTER 4"/>
    <property type="match status" value="1"/>
</dbReference>
<dbReference type="GO" id="GO:0005351">
    <property type="term" value="F:carbohydrate:proton symporter activity"/>
    <property type="evidence" value="ECO:0007669"/>
    <property type="project" value="TreeGrafter"/>
</dbReference>
<keyword evidence="3 7" id="KW-0813">Transport</keyword>
<sequence>MNAESSPQVKDVCLTEVQTYEMSINSRWSLKITADVEKSYQLIMKKDLEGQNDVAQAASTQGDFNILEATARAQQKIEHQLTKWQAVKTYPKATAWILFNVWVMVLLGYENQAGGIVLSIPQFRKDFGYLYEGSYVLESSWQSIITGVPIAIIGVSSFGVSYFSDRYGRRAILVSMLILSIPSIALEYVATTIQVFVAGKALNAISLGCFNTLCLGYVSEVAPLALRGWAAAACALSLCIGPFVCYLINNTTVSFDSRMAYRAVFIPQWIFSISALCVAPFLPESPYYHLNKEEDEKAMGCLKRLYNPTQAQQQFAIMKVTHEELKQITKGTSFRDCFNKKNIKRTRLVLFTMWMSPMCGLYFVAFYATYYYQLAGMTTHGSYQLSCGGQALSVSGVLASFFIVDRFGRRKLMLFGMISLTTINFILAGAGTDTDNPTSMKVATGFMAMYNFFYNIGMGPMVNIIPSEISSVGLRSKTFALGMIVNYMFSCMWTLVLSYMFNPDQANMGSKISFIFGGLSLASVFVFYFFQPETAGRSFEEIDEMFAKNIPPRQWSSYKTEKQIESEKSFFDLKAQTSHTEYVEDE</sequence>
<feature type="transmembrane region" description="Helical" evidence="8">
    <location>
        <begin position="93"/>
        <end position="109"/>
    </location>
</feature>
<feature type="transmembrane region" description="Helical" evidence="8">
    <location>
        <begin position="348"/>
        <end position="371"/>
    </location>
</feature>
<dbReference type="STRING" id="1382522.W6MXE8"/>
<reference evidence="10" key="2">
    <citation type="submission" date="2014-02" db="EMBL/GenBank/DDBJ databases">
        <title>Complete DNA sequence of /Kuraishia capsulata/ illustrates novel genomic features among budding yeasts (/Saccharomycotina/).</title>
        <authorList>
            <person name="Morales L."/>
            <person name="Noel B."/>
            <person name="Porcel B."/>
            <person name="Marcet-Houben M."/>
            <person name="Hullo M-F."/>
            <person name="Sacerdot C."/>
            <person name="Tekaia F."/>
            <person name="Leh-Louis V."/>
            <person name="Despons L."/>
            <person name="Khanna V."/>
            <person name="Aury J-M."/>
            <person name="Barbe V."/>
            <person name="Couloux A."/>
            <person name="Labadie K."/>
            <person name="Pelletier E."/>
            <person name="Souciet J-L."/>
            <person name="Boekhout T."/>
            <person name="Gabaldon T."/>
            <person name="Wincker P."/>
            <person name="Dujon B."/>
        </authorList>
    </citation>
    <scope>NUCLEOTIDE SEQUENCE</scope>
    <source>
        <strain evidence="10">CBS 1993</strain>
    </source>
</reference>
<name>W6MXE8_9ASCO</name>
<dbReference type="GO" id="GO:0016020">
    <property type="term" value="C:membrane"/>
    <property type="evidence" value="ECO:0007669"/>
    <property type="project" value="UniProtKB-SubCell"/>
</dbReference>
<comment type="similarity">
    <text evidence="2 7">Belongs to the major facilitator superfamily. Sugar transporter (TC 2.A.1.1) family.</text>
</comment>
<dbReference type="EMBL" id="HG793130">
    <property type="protein sequence ID" value="CDK28765.1"/>
    <property type="molecule type" value="Genomic_DNA"/>
</dbReference>
<evidence type="ECO:0000313" key="10">
    <source>
        <dbReference type="EMBL" id="CDK28765.1"/>
    </source>
</evidence>
<dbReference type="InterPro" id="IPR003663">
    <property type="entry name" value="Sugar/inositol_transpt"/>
</dbReference>
<dbReference type="PANTHER" id="PTHR48022:SF22">
    <property type="entry name" value="MAJOR FACILITATOR SUPERFAMILY (MFS) PROFILE DOMAIN-CONTAINING PROTEIN"/>
    <property type="match status" value="1"/>
</dbReference>
<evidence type="ECO:0000259" key="9">
    <source>
        <dbReference type="PROSITE" id="PS50850"/>
    </source>
</evidence>
<evidence type="ECO:0000313" key="11">
    <source>
        <dbReference type="Proteomes" id="UP000019384"/>
    </source>
</evidence>
<evidence type="ECO:0000256" key="7">
    <source>
        <dbReference type="RuleBase" id="RU003346"/>
    </source>
</evidence>
<comment type="subcellular location">
    <subcellularLocation>
        <location evidence="1">Membrane</location>
        <topology evidence="1">Multi-pass membrane protein</topology>
    </subcellularLocation>
</comment>
<feature type="transmembrane region" description="Helical" evidence="8">
    <location>
        <begin position="383"/>
        <end position="404"/>
    </location>
</feature>
<dbReference type="HOGENOM" id="CLU_001265_11_5_1"/>
<reference evidence="10" key="1">
    <citation type="submission" date="2013-12" db="EMBL/GenBank/DDBJ databases">
        <authorList>
            <person name="Genoscope - CEA"/>
        </authorList>
    </citation>
    <scope>NUCLEOTIDE SEQUENCE</scope>
    <source>
        <strain evidence="10">CBS 1993</strain>
    </source>
</reference>
<protein>
    <recommendedName>
        <fullName evidence="9">Major facilitator superfamily (MFS) profile domain-containing protein</fullName>
    </recommendedName>
</protein>
<feature type="transmembrane region" description="Helical" evidence="8">
    <location>
        <begin position="478"/>
        <end position="500"/>
    </location>
</feature>